<reference evidence="3" key="1">
    <citation type="submission" date="2022-02" db="EMBL/GenBank/DDBJ databases">
        <title>Towards deciphering the DNA virus diversity associated with rodent species in the families Cricetidae and Heteromyidae.</title>
        <authorList>
            <person name="Lund M."/>
            <person name="Larsen B.B."/>
            <person name="Gryseels S."/>
            <person name="Kraberger S."/>
            <person name="Rowsey D.M."/>
            <person name="Steger L."/>
            <person name="Yule K.M."/>
            <person name="Upham N.S."/>
            <person name="Worobey M."/>
            <person name="Van Doorslaer K."/>
            <person name="Varsani A."/>
        </authorList>
    </citation>
    <scope>NUCLEOTIDE SEQUENCE</scope>
    <source>
        <strain evidence="3">NeonRodF8_30</strain>
    </source>
</reference>
<name>A0A976N2T5_9VIRU</name>
<organism evidence="3">
    <name type="scientific">Peromfec virus RodF8_30</name>
    <dbReference type="NCBI Taxonomy" id="2929368"/>
    <lineage>
        <taxon>Viruses</taxon>
        <taxon>Monodnaviria</taxon>
        <taxon>Sangervirae</taxon>
        <taxon>Phixviricota</taxon>
        <taxon>Malgrandaviricetes</taxon>
        <taxon>Petitvirales</taxon>
        <taxon>Microviridae</taxon>
    </lineage>
</organism>
<accession>A0A976N2T5</accession>
<dbReference type="EMBL" id="OM869643">
    <property type="protein sequence ID" value="UPW41645.1"/>
    <property type="molecule type" value="Genomic_DNA"/>
</dbReference>
<keyword evidence="1" id="KW-0175">Coiled coil</keyword>
<feature type="compositionally biased region" description="Polar residues" evidence="2">
    <location>
        <begin position="18"/>
        <end position="34"/>
    </location>
</feature>
<proteinExistence type="predicted"/>
<evidence type="ECO:0000256" key="1">
    <source>
        <dbReference type="SAM" id="Coils"/>
    </source>
</evidence>
<feature type="compositionally biased region" description="Low complexity" evidence="2">
    <location>
        <begin position="1"/>
        <end position="15"/>
    </location>
</feature>
<evidence type="ECO:0000256" key="2">
    <source>
        <dbReference type="SAM" id="MobiDB-lite"/>
    </source>
</evidence>
<sequence length="373" mass="39130">MASMSASSVSQGSASFPRLSQSTLQGSQSPRMADTLSSMTGALDRIYQLSDRNSARSEAQAASLNDWQARQNQIAMNFNSAEAAKNRQWQEMMSNTAHQREVADLQAAGLNPVLAAGGGQGAAVTSGATASGVTSSGAKGETDMSTTQALVSLLGTMWQAQTQVEMQRASAQNNLAIAEKNAQASKEVAEIYGQYGIAQTQMNNATSWEIAGLNAQTSREIADLNGQYNLAGIELSGNTQRDIANLQAQTSRAVAEIAGKYNLQSSQIYAAASQEVAKINAGASLSVAQIHADATKYASDQGLSGTRLQTFANTVTSLTTNRNTTNAMRYSADSSASSAKYGADMSYRAASKNAQYNLMSSGLRSIGMLGMMG</sequence>
<evidence type="ECO:0000313" key="3">
    <source>
        <dbReference type="EMBL" id="UPW41645.1"/>
    </source>
</evidence>
<protein>
    <submittedName>
        <fullName evidence="3">DNA pilot protein</fullName>
    </submittedName>
</protein>
<feature type="coiled-coil region" evidence="1">
    <location>
        <begin position="161"/>
        <end position="188"/>
    </location>
</feature>
<feature type="region of interest" description="Disordered" evidence="2">
    <location>
        <begin position="1"/>
        <end position="34"/>
    </location>
</feature>